<sequence length="132" mass="15096">MGCLHESYWFVQWGAITTTLNSTQKNVKTTSKIKAKEISSAEDHITLYQEALLCVISCLHILKAISSHCDFKQLWHCLRSIEVSIPVLSKTAVPEKEDKSEKMKQMVVECCEVVEKCLERKAFYPVRFQGTI</sequence>
<reference evidence="1" key="1">
    <citation type="submission" date="2023-01" db="EMBL/GenBank/DDBJ databases">
        <title>Genome assembly of the deep-sea coral Lophelia pertusa.</title>
        <authorList>
            <person name="Herrera S."/>
            <person name="Cordes E."/>
        </authorList>
    </citation>
    <scope>NUCLEOTIDE SEQUENCE</scope>
    <source>
        <strain evidence="1">USNM1676648</strain>
        <tissue evidence="1">Polyp</tissue>
    </source>
</reference>
<comment type="caution">
    <text evidence="1">The sequence shown here is derived from an EMBL/GenBank/DDBJ whole genome shotgun (WGS) entry which is preliminary data.</text>
</comment>
<evidence type="ECO:0000313" key="2">
    <source>
        <dbReference type="Proteomes" id="UP001163046"/>
    </source>
</evidence>
<proteinExistence type="predicted"/>
<name>A0A9W9YKL8_9CNID</name>
<dbReference type="Proteomes" id="UP001163046">
    <property type="component" value="Unassembled WGS sequence"/>
</dbReference>
<dbReference type="EMBL" id="MU827327">
    <property type="protein sequence ID" value="KAJ7355101.1"/>
    <property type="molecule type" value="Genomic_DNA"/>
</dbReference>
<accession>A0A9W9YKL8</accession>
<dbReference type="AlphaFoldDB" id="A0A9W9YKL8"/>
<evidence type="ECO:0000313" key="1">
    <source>
        <dbReference type="EMBL" id="KAJ7355101.1"/>
    </source>
</evidence>
<keyword evidence="2" id="KW-1185">Reference proteome</keyword>
<protein>
    <submittedName>
        <fullName evidence="1">Uncharacterized protein</fullName>
    </submittedName>
</protein>
<organism evidence="1 2">
    <name type="scientific">Desmophyllum pertusum</name>
    <dbReference type="NCBI Taxonomy" id="174260"/>
    <lineage>
        <taxon>Eukaryota</taxon>
        <taxon>Metazoa</taxon>
        <taxon>Cnidaria</taxon>
        <taxon>Anthozoa</taxon>
        <taxon>Hexacorallia</taxon>
        <taxon>Scleractinia</taxon>
        <taxon>Caryophylliina</taxon>
        <taxon>Caryophylliidae</taxon>
        <taxon>Desmophyllum</taxon>
    </lineage>
</organism>
<gene>
    <name evidence="1" type="ORF">OS493_027890</name>
</gene>